<dbReference type="eggNOG" id="COG1309">
    <property type="taxonomic scope" value="Bacteria"/>
</dbReference>
<keyword evidence="3" id="KW-0804">Transcription</keyword>
<accession>A0A076EWM1</accession>
<dbReference type="AlphaFoldDB" id="A0A076EWM1"/>
<protein>
    <recommendedName>
        <fullName evidence="5">HTH tetR-type domain-containing protein</fullName>
    </recommendedName>
</protein>
<dbReference type="EMBL" id="CP008947">
    <property type="protein sequence ID" value="AII07724.1"/>
    <property type="molecule type" value="Genomic_DNA"/>
</dbReference>
<dbReference type="InterPro" id="IPR036271">
    <property type="entry name" value="Tet_transcr_reg_TetR-rel_C_sf"/>
</dbReference>
<dbReference type="InterPro" id="IPR050109">
    <property type="entry name" value="HTH-type_TetR-like_transc_reg"/>
</dbReference>
<keyword evidence="2 4" id="KW-0238">DNA-binding</keyword>
<evidence type="ECO:0000313" key="7">
    <source>
        <dbReference type="Proteomes" id="UP000028488"/>
    </source>
</evidence>
<dbReference type="Gene3D" id="1.10.357.10">
    <property type="entry name" value="Tetracycline Repressor, domain 2"/>
    <property type="match status" value="1"/>
</dbReference>
<sequence>MVRIDEPVAGLRERGRVHRMNLIRTAAQELFAEKGYEQVTTREVAQRAGVGEATLFRYVHRKTELLLLVVGDRIADSVDRLIAEAESGSRSDGRSYIDRIYRIYDGRAELYLTDPDNVTAFVREGLDSSSSFKAESMVYGDRIIAAVAGIVREGQQAGQLFGGVDAATVALNCNGFYVHEITRSPARHFTLETFPKRLRARLAAQLEPLVVERP</sequence>
<evidence type="ECO:0000256" key="1">
    <source>
        <dbReference type="ARBA" id="ARBA00023015"/>
    </source>
</evidence>
<dbReference type="GO" id="GO:0000976">
    <property type="term" value="F:transcription cis-regulatory region binding"/>
    <property type="evidence" value="ECO:0007669"/>
    <property type="project" value="TreeGrafter"/>
</dbReference>
<organism evidence="6 7">
    <name type="scientific">Rhodococcus opacus</name>
    <name type="common">Nocardia opaca</name>
    <dbReference type="NCBI Taxonomy" id="37919"/>
    <lineage>
        <taxon>Bacteria</taxon>
        <taxon>Bacillati</taxon>
        <taxon>Actinomycetota</taxon>
        <taxon>Actinomycetes</taxon>
        <taxon>Mycobacteriales</taxon>
        <taxon>Nocardiaceae</taxon>
        <taxon>Rhodococcus</taxon>
    </lineage>
</organism>
<keyword evidence="1" id="KW-0805">Transcription regulation</keyword>
<dbReference type="InterPro" id="IPR009057">
    <property type="entry name" value="Homeodomain-like_sf"/>
</dbReference>
<feature type="DNA-binding region" description="H-T-H motif" evidence="4">
    <location>
        <begin position="40"/>
        <end position="59"/>
    </location>
</feature>
<evidence type="ECO:0000256" key="4">
    <source>
        <dbReference type="PROSITE-ProRule" id="PRU00335"/>
    </source>
</evidence>
<feature type="domain" description="HTH tetR-type" evidence="5">
    <location>
        <begin position="17"/>
        <end position="77"/>
    </location>
</feature>
<dbReference type="Pfam" id="PF00440">
    <property type="entry name" value="TetR_N"/>
    <property type="match status" value="1"/>
</dbReference>
<evidence type="ECO:0000256" key="2">
    <source>
        <dbReference type="ARBA" id="ARBA00023125"/>
    </source>
</evidence>
<dbReference type="SUPFAM" id="SSF46689">
    <property type="entry name" value="Homeodomain-like"/>
    <property type="match status" value="1"/>
</dbReference>
<dbReference type="PRINTS" id="PR00455">
    <property type="entry name" value="HTHTETR"/>
</dbReference>
<dbReference type="InterPro" id="IPR001647">
    <property type="entry name" value="HTH_TetR"/>
</dbReference>
<reference evidence="6 7" key="1">
    <citation type="submission" date="2014-07" db="EMBL/GenBank/DDBJ databases">
        <title>Genome Sequence of Rhodococcus opacus Strain R7, a Biodegrader of Mono- and Polycyclic Aromatic Hydrocarbons.</title>
        <authorList>
            <person name="Di Gennaro P."/>
            <person name="Zampolli J."/>
            <person name="Presti I."/>
            <person name="Cappelletti M."/>
            <person name="D'Ursi P."/>
            <person name="Orro A."/>
            <person name="Mezzelani A."/>
            <person name="Milanesi L."/>
        </authorList>
    </citation>
    <scope>NUCLEOTIDE SEQUENCE [LARGE SCALE GENOMIC DNA]</scope>
    <source>
        <strain evidence="6 7">R7</strain>
    </source>
</reference>
<gene>
    <name evidence="6" type="ORF">EP51_25000</name>
</gene>
<dbReference type="PANTHER" id="PTHR30055">
    <property type="entry name" value="HTH-TYPE TRANSCRIPTIONAL REGULATOR RUTR"/>
    <property type="match status" value="1"/>
</dbReference>
<evidence type="ECO:0000313" key="6">
    <source>
        <dbReference type="EMBL" id="AII07724.1"/>
    </source>
</evidence>
<dbReference type="GO" id="GO:0003700">
    <property type="term" value="F:DNA-binding transcription factor activity"/>
    <property type="evidence" value="ECO:0007669"/>
    <property type="project" value="TreeGrafter"/>
</dbReference>
<dbReference type="Proteomes" id="UP000028488">
    <property type="component" value="Chromosome"/>
</dbReference>
<dbReference type="RefSeq" id="WP_052033743.1">
    <property type="nucleotide sequence ID" value="NZ_CP008947.1"/>
</dbReference>
<evidence type="ECO:0000256" key="3">
    <source>
        <dbReference type="ARBA" id="ARBA00023163"/>
    </source>
</evidence>
<name>A0A076EWM1_RHOOP</name>
<dbReference type="SUPFAM" id="SSF48498">
    <property type="entry name" value="Tetracyclin repressor-like, C-terminal domain"/>
    <property type="match status" value="1"/>
</dbReference>
<proteinExistence type="predicted"/>
<evidence type="ECO:0000259" key="5">
    <source>
        <dbReference type="PROSITE" id="PS50977"/>
    </source>
</evidence>
<dbReference type="PROSITE" id="PS50977">
    <property type="entry name" value="HTH_TETR_2"/>
    <property type="match status" value="1"/>
</dbReference>
<dbReference type="PANTHER" id="PTHR30055:SF234">
    <property type="entry name" value="HTH-TYPE TRANSCRIPTIONAL REGULATOR BETI"/>
    <property type="match status" value="1"/>
</dbReference>